<evidence type="ECO:0000313" key="3">
    <source>
        <dbReference type="EMBL" id="GAO50058.1"/>
    </source>
</evidence>
<name>A0A0E9NJS5_SAICN</name>
<evidence type="ECO:0000256" key="1">
    <source>
        <dbReference type="ARBA" id="ARBA00023157"/>
    </source>
</evidence>
<gene>
    <name evidence="3" type="ORF">G7K_4193-t1</name>
</gene>
<evidence type="ECO:0000259" key="2">
    <source>
        <dbReference type="PROSITE" id="PS50038"/>
    </source>
</evidence>
<dbReference type="PANTHER" id="PTHR39142:SF1">
    <property type="entry name" value="AEL197CP"/>
    <property type="match status" value="1"/>
</dbReference>
<dbReference type="EMBL" id="BACD03000029">
    <property type="protein sequence ID" value="GAO50058.1"/>
    <property type="molecule type" value="Genomic_DNA"/>
</dbReference>
<reference evidence="3 4" key="2">
    <citation type="journal article" date="2014" name="J. Gen. Appl. Microbiol.">
        <title>The early diverging ascomycetous budding yeast Saitoella complicata has three histone deacetylases belonging to the Clr6, Hos2, and Rpd3 lineages.</title>
        <authorList>
            <person name="Nishida H."/>
            <person name="Matsumoto T."/>
            <person name="Kondo S."/>
            <person name="Hamamoto M."/>
            <person name="Yoshikawa H."/>
        </authorList>
    </citation>
    <scope>NUCLEOTIDE SEQUENCE [LARGE SCALE GENOMIC DNA]</scope>
    <source>
        <strain evidence="3 4">NRRL Y-17804</strain>
    </source>
</reference>
<comment type="caution">
    <text evidence="3">The sequence shown here is derived from an EMBL/GenBank/DDBJ whole genome shotgun (WGS) entry which is preliminary data.</text>
</comment>
<dbReference type="AlphaFoldDB" id="A0A0E9NJS5"/>
<dbReference type="PANTHER" id="PTHR39142">
    <property type="entry name" value="MID1P"/>
    <property type="match status" value="1"/>
</dbReference>
<keyword evidence="4" id="KW-1185">Reference proteome</keyword>
<dbReference type="GO" id="GO:0098703">
    <property type="term" value="P:calcium ion import across plasma membrane"/>
    <property type="evidence" value="ECO:0007669"/>
    <property type="project" value="InterPro"/>
</dbReference>
<dbReference type="Pfam" id="PF12929">
    <property type="entry name" value="Mid1"/>
    <property type="match status" value="1"/>
</dbReference>
<evidence type="ECO:0000313" key="4">
    <source>
        <dbReference type="Proteomes" id="UP000033140"/>
    </source>
</evidence>
<reference evidence="3 4" key="3">
    <citation type="journal article" date="2015" name="Genome Announc.">
        <title>Draft Genome Sequence of the Archiascomycetous Yeast Saitoella complicata.</title>
        <authorList>
            <person name="Yamauchi K."/>
            <person name="Kondo S."/>
            <person name="Hamamoto M."/>
            <person name="Takahashi Y."/>
            <person name="Ogura Y."/>
            <person name="Hayashi T."/>
            <person name="Nishida H."/>
        </authorList>
    </citation>
    <scope>NUCLEOTIDE SEQUENCE [LARGE SCALE GENOMIC DNA]</scope>
    <source>
        <strain evidence="3 4">NRRL Y-17804</strain>
    </source>
</reference>
<dbReference type="PROSITE" id="PS50038">
    <property type="entry name" value="FZ"/>
    <property type="match status" value="1"/>
</dbReference>
<keyword evidence="1" id="KW-1015">Disulfide bond</keyword>
<dbReference type="OMA" id="ISTQQWM"/>
<dbReference type="InterPro" id="IPR020067">
    <property type="entry name" value="Frizzled_dom"/>
</dbReference>
<accession>A0A0E9NJS5</accession>
<organism evidence="3 4">
    <name type="scientific">Saitoella complicata (strain BCRC 22490 / CBS 7301 / JCM 7358 / NBRC 10748 / NRRL Y-17804)</name>
    <dbReference type="NCBI Taxonomy" id="698492"/>
    <lineage>
        <taxon>Eukaryota</taxon>
        <taxon>Fungi</taxon>
        <taxon>Dikarya</taxon>
        <taxon>Ascomycota</taxon>
        <taxon>Taphrinomycotina</taxon>
        <taxon>Taphrinomycotina incertae sedis</taxon>
        <taxon>Saitoella</taxon>
    </lineage>
</organism>
<feature type="domain" description="FZ" evidence="2">
    <location>
        <begin position="370"/>
        <end position="509"/>
    </location>
</feature>
<proteinExistence type="predicted"/>
<dbReference type="STRING" id="698492.A0A0E9NJS5"/>
<sequence length="581" mass="63778">MVSTGRSLASSRAARAGTRNSAKRKGLLLWDFPQLGSILYVIVCIALLSNAAEASGALDISIQLPVLDLSIDFSFQDWFNPLQLQRRADTNTTTELFSDDVVQPSISETDVHHYYFTTPGSSNDNETVYNVSITLSTCTQPLPTNSSVNLTEVYASPGPPPLYLWVSNTTSNTLPGPPSTRTDKQVWNTTYWGFTNFTMINVTAGTSVYIGVSAPNLMSTVFANWSGDWSYQLGVSTTSPLHAVQAGVNTFVQDTDSVAALISSNNLTADTTNENRPPFGIFLNPSDDDFVLTSLANSYCAIAEFVNPTLKSINDADVMVTTNTPGQVPQEFFYVKSLTSSTFYNAYLTLANDGRVGGTVYQMQNLTTKTANTTCRIIYNLSFCDSVAYAVPGNDESYDTIANWYDAQAEALYQNFTHSLAQYPCNITDSAKYSLSDNVTCDNCAAAYKTWLCSTLIPRCQSTDPFSMYPSRNASTSRNPSLVGWLPDNAQYYEVLPCKDLCYAVVQMCPVDLGFTCPTGTGLKEWYGDDYEDSDRTNITCNAPWVTYKVNGADALWPRGGEETVMWVIGLVCIHLAFVWI</sequence>
<dbReference type="InterPro" id="IPR024338">
    <property type="entry name" value="MID1/Yam8"/>
</dbReference>
<reference evidence="3 4" key="1">
    <citation type="journal article" date="2011" name="J. Gen. Appl. Microbiol.">
        <title>Draft genome sequencing of the enigmatic yeast Saitoella complicata.</title>
        <authorList>
            <person name="Nishida H."/>
            <person name="Hamamoto M."/>
            <person name="Sugiyama J."/>
        </authorList>
    </citation>
    <scope>NUCLEOTIDE SEQUENCE [LARGE SCALE GENOMIC DNA]</scope>
    <source>
        <strain evidence="3 4">NRRL Y-17804</strain>
    </source>
</reference>
<dbReference type="Proteomes" id="UP000033140">
    <property type="component" value="Unassembled WGS sequence"/>
</dbReference>
<dbReference type="GO" id="GO:0005262">
    <property type="term" value="F:calcium channel activity"/>
    <property type="evidence" value="ECO:0007669"/>
    <property type="project" value="InterPro"/>
</dbReference>
<protein>
    <recommendedName>
        <fullName evidence="2">FZ domain-containing protein</fullName>
    </recommendedName>
</protein>